<evidence type="ECO:0008006" key="3">
    <source>
        <dbReference type="Google" id="ProtNLM"/>
    </source>
</evidence>
<keyword evidence="2" id="KW-1185">Reference proteome</keyword>
<accession>A0ABP9Q1J1</accession>
<sequence>MSETGTDPAADLIRAVVTNLTHAPENWQSLAIVVELGGGRVSGTSGYTYAPDGTSEPTSARPSRIIPAVEAYLDDRYEPGQPRPVAMLVQLDRDASAYEITFEDDDIRRWKVTPANIDEMPEKVRPHLG</sequence>
<dbReference type="EMBL" id="BAABKG010000005">
    <property type="protein sequence ID" value="GAA5154987.1"/>
    <property type="molecule type" value="Genomic_DNA"/>
</dbReference>
<dbReference type="Proteomes" id="UP001500221">
    <property type="component" value="Unassembled WGS sequence"/>
</dbReference>
<dbReference type="RefSeq" id="WP_345462813.1">
    <property type="nucleotide sequence ID" value="NZ_BAABKG010000005.1"/>
</dbReference>
<name>A0ABP9Q1J1_9ACTN</name>
<reference evidence="2" key="1">
    <citation type="journal article" date="2019" name="Int. J. Syst. Evol. Microbiol.">
        <title>The Global Catalogue of Microorganisms (GCM) 10K type strain sequencing project: providing services to taxonomists for standard genome sequencing and annotation.</title>
        <authorList>
            <consortium name="The Broad Institute Genomics Platform"/>
            <consortium name="The Broad Institute Genome Sequencing Center for Infectious Disease"/>
            <person name="Wu L."/>
            <person name="Ma J."/>
        </authorList>
    </citation>
    <scope>NUCLEOTIDE SEQUENCE [LARGE SCALE GENOMIC DNA]</scope>
    <source>
        <strain evidence="2">JCM 18459</strain>
    </source>
</reference>
<evidence type="ECO:0000313" key="2">
    <source>
        <dbReference type="Proteomes" id="UP001500221"/>
    </source>
</evidence>
<comment type="caution">
    <text evidence="1">The sequence shown here is derived from an EMBL/GenBank/DDBJ whole genome shotgun (WGS) entry which is preliminary data.</text>
</comment>
<organism evidence="1 2">
    <name type="scientific">Nocardioides marinquilinus</name>
    <dbReference type="NCBI Taxonomy" id="1210400"/>
    <lineage>
        <taxon>Bacteria</taxon>
        <taxon>Bacillati</taxon>
        <taxon>Actinomycetota</taxon>
        <taxon>Actinomycetes</taxon>
        <taxon>Propionibacteriales</taxon>
        <taxon>Nocardioidaceae</taxon>
        <taxon>Nocardioides</taxon>
    </lineage>
</organism>
<gene>
    <name evidence="1" type="ORF">GCM10023340_39450</name>
</gene>
<evidence type="ECO:0000313" key="1">
    <source>
        <dbReference type="EMBL" id="GAA5154987.1"/>
    </source>
</evidence>
<protein>
    <recommendedName>
        <fullName evidence="3">DUF600 family protein</fullName>
    </recommendedName>
</protein>
<proteinExistence type="predicted"/>